<dbReference type="RefSeq" id="WP_068331506.1">
    <property type="nucleotide sequence ID" value="NZ_LVHF01000027.1"/>
</dbReference>
<accession>A0A178KAY8</accession>
<dbReference type="STRING" id="858640.A3K86_12695"/>
<evidence type="ECO:0000313" key="3">
    <source>
        <dbReference type="Proteomes" id="UP000078503"/>
    </source>
</evidence>
<evidence type="ECO:0000256" key="1">
    <source>
        <dbReference type="SAM" id="SignalP"/>
    </source>
</evidence>
<dbReference type="EMBL" id="LVHF01000027">
    <property type="protein sequence ID" value="OAN13884.1"/>
    <property type="molecule type" value="Genomic_DNA"/>
</dbReference>
<dbReference type="Proteomes" id="UP000078503">
    <property type="component" value="Unassembled WGS sequence"/>
</dbReference>
<name>A0A178KAY8_9GAMM</name>
<dbReference type="InterPro" id="IPR005619">
    <property type="entry name" value="Uncharacterised_YajG"/>
</dbReference>
<sequence>MKKFLLAASVLALSACSAPQAPQLTLAPTPVIATQASVNGTHVNLTSQDLRPAQFIAVVDTGRQNVEPIHASQNLRVTLEDALARQLTAQGYKLDKNSKGTLRLDILEAMVNVKHSVMSHELSSKLQLQLVVDTPKGKFVKRYAGKSDKSGAMSASTEDMELALNNLMTAVLNDIYADAELNNYMQENL</sequence>
<gene>
    <name evidence="2" type="ORF">A3K86_12695</name>
</gene>
<reference evidence="2 3" key="1">
    <citation type="submission" date="2016-03" db="EMBL/GenBank/DDBJ databases">
        <title>Photobacterium proteolyticum sp. nov. a protease producing bacterium isolated from ocean sediments of Laizhou Bay.</title>
        <authorList>
            <person name="Li Y."/>
        </authorList>
    </citation>
    <scope>NUCLEOTIDE SEQUENCE [LARGE SCALE GENOMIC DNA]</scope>
    <source>
        <strain evidence="2 3">R-40508</strain>
    </source>
</reference>
<protein>
    <recommendedName>
        <fullName evidence="4">Lipoprotein</fullName>
    </recommendedName>
</protein>
<dbReference type="Pfam" id="PF03923">
    <property type="entry name" value="Lipoprotein_16"/>
    <property type="match status" value="1"/>
</dbReference>
<organism evidence="2 3">
    <name type="scientific">Photobacterium jeanii</name>
    <dbReference type="NCBI Taxonomy" id="858640"/>
    <lineage>
        <taxon>Bacteria</taxon>
        <taxon>Pseudomonadati</taxon>
        <taxon>Pseudomonadota</taxon>
        <taxon>Gammaproteobacteria</taxon>
        <taxon>Vibrionales</taxon>
        <taxon>Vibrionaceae</taxon>
        <taxon>Photobacterium</taxon>
    </lineage>
</organism>
<evidence type="ECO:0008006" key="4">
    <source>
        <dbReference type="Google" id="ProtNLM"/>
    </source>
</evidence>
<comment type="caution">
    <text evidence="2">The sequence shown here is derived from an EMBL/GenBank/DDBJ whole genome shotgun (WGS) entry which is preliminary data.</text>
</comment>
<dbReference type="AlphaFoldDB" id="A0A178KAY8"/>
<feature type="signal peptide" evidence="1">
    <location>
        <begin position="1"/>
        <end position="20"/>
    </location>
</feature>
<dbReference type="OrthoDB" id="5900953at2"/>
<proteinExistence type="predicted"/>
<keyword evidence="1" id="KW-0732">Signal</keyword>
<evidence type="ECO:0000313" key="2">
    <source>
        <dbReference type="EMBL" id="OAN13884.1"/>
    </source>
</evidence>
<feature type="chain" id="PRO_5008090186" description="Lipoprotein" evidence="1">
    <location>
        <begin position="21"/>
        <end position="189"/>
    </location>
</feature>
<keyword evidence="3" id="KW-1185">Reference proteome</keyword>
<dbReference type="PROSITE" id="PS51257">
    <property type="entry name" value="PROKAR_LIPOPROTEIN"/>
    <property type="match status" value="1"/>
</dbReference>